<organism evidence="1 2">
    <name type="scientific">Actinomadura namibiensis</name>
    <dbReference type="NCBI Taxonomy" id="182080"/>
    <lineage>
        <taxon>Bacteria</taxon>
        <taxon>Bacillati</taxon>
        <taxon>Actinomycetota</taxon>
        <taxon>Actinomycetes</taxon>
        <taxon>Streptosporangiales</taxon>
        <taxon>Thermomonosporaceae</taxon>
        <taxon>Actinomadura</taxon>
    </lineage>
</organism>
<name>A0A7W3QKX6_ACTNM</name>
<keyword evidence="2" id="KW-1185">Reference proteome</keyword>
<dbReference type="AlphaFoldDB" id="A0A7W3QKX6"/>
<accession>A0A7W3QKX6</accession>
<gene>
    <name evidence="1" type="ORF">HNR61_001996</name>
</gene>
<dbReference type="Proteomes" id="UP000572680">
    <property type="component" value="Unassembled WGS sequence"/>
</dbReference>
<dbReference type="RefSeq" id="WP_182842811.1">
    <property type="nucleotide sequence ID" value="NZ_BAAALP010000002.1"/>
</dbReference>
<comment type="caution">
    <text evidence="1">The sequence shown here is derived from an EMBL/GenBank/DDBJ whole genome shotgun (WGS) entry which is preliminary data.</text>
</comment>
<evidence type="ECO:0000313" key="2">
    <source>
        <dbReference type="Proteomes" id="UP000572680"/>
    </source>
</evidence>
<dbReference type="EMBL" id="JACJIA010000002">
    <property type="protein sequence ID" value="MBA8950383.1"/>
    <property type="molecule type" value="Genomic_DNA"/>
</dbReference>
<evidence type="ECO:0000313" key="1">
    <source>
        <dbReference type="EMBL" id="MBA8950383.1"/>
    </source>
</evidence>
<sequence length="90" mass="9952">MTPCERRFGLLVGLAWELRRIGVGSSVVLPRVGEALLVVRGPGNVRVSVPGVRQDDRWALVWSPGRVVTAEHLDLAAREIAADVRRRWTA</sequence>
<reference evidence="1 2" key="1">
    <citation type="submission" date="2020-08" db="EMBL/GenBank/DDBJ databases">
        <title>Genomic Encyclopedia of Type Strains, Phase IV (KMG-IV): sequencing the most valuable type-strain genomes for metagenomic binning, comparative biology and taxonomic classification.</title>
        <authorList>
            <person name="Goeker M."/>
        </authorList>
    </citation>
    <scope>NUCLEOTIDE SEQUENCE [LARGE SCALE GENOMIC DNA]</scope>
    <source>
        <strain evidence="1 2">DSM 44197</strain>
    </source>
</reference>
<protein>
    <submittedName>
        <fullName evidence="1">Uncharacterized protein</fullName>
    </submittedName>
</protein>
<proteinExistence type="predicted"/>